<evidence type="ECO:0000259" key="3">
    <source>
        <dbReference type="Pfam" id="PF21922"/>
    </source>
</evidence>
<keyword evidence="1" id="KW-0732">Signal</keyword>
<dbReference type="SUPFAM" id="SSF56601">
    <property type="entry name" value="beta-lactamase/transpeptidase-like"/>
    <property type="match status" value="1"/>
</dbReference>
<proteinExistence type="predicted"/>
<dbReference type="Pfam" id="PF00905">
    <property type="entry name" value="Transpeptidase"/>
    <property type="match status" value="1"/>
</dbReference>
<dbReference type="InterPro" id="IPR054120">
    <property type="entry name" value="PBPA_dimer"/>
</dbReference>
<comment type="caution">
    <text evidence="4">The sequence shown here is derived from an EMBL/GenBank/DDBJ whole genome shotgun (WGS) entry which is preliminary data.</text>
</comment>
<dbReference type="GO" id="GO:0008658">
    <property type="term" value="F:penicillin binding"/>
    <property type="evidence" value="ECO:0007669"/>
    <property type="project" value="InterPro"/>
</dbReference>
<gene>
    <name evidence="4" type="ORF">EV138_3378</name>
</gene>
<name>A0A4R7TCI1_9ACTN</name>
<dbReference type="PANTHER" id="PTHR30627:SF24">
    <property type="entry name" value="PENICILLIN-BINDING PROTEIN 4B"/>
    <property type="match status" value="1"/>
</dbReference>
<dbReference type="InterPro" id="IPR050515">
    <property type="entry name" value="Beta-lactam/transpept"/>
</dbReference>
<dbReference type="GO" id="GO:0071972">
    <property type="term" value="F:peptidoglycan L,D-transpeptidase activity"/>
    <property type="evidence" value="ECO:0007669"/>
    <property type="project" value="TreeGrafter"/>
</dbReference>
<sequence length="485" mass="51482">MNSAIRRLAVAAIILMLALMANSTYLQAFRAGDLNGRNDNRRVRDSQFSVNRGPILVGSVPIAQSKPSNDRFVFQRTYPQNIAEAYAPVTGYYSYLFGRAGIELSQNSELNGSDPSMAFRRVVDVITDRRQQGASVTLTLNAAAQIAAYNGLAGKTGAVVALEPKTGKVLAMVSRPSYDPNQLAGHDLNKVAANWKKLTEDKSRPMSNRAIKELYPPGSTFKLVTAAAALSSGKYNPQTQVRSPAELDLPQTTVKLPNENGKNCGGSDNATLTVALRNSCNTAFGSIGLDLGPDALRDQAEKFGFGERQLPELGAAASQFPTDPNAPQTAQSAIGQFDVRATPLQMAMVSAGIANGGNVMKPYLVQNIKTVDLKTVSETKPESLHQAVSPEVANQLTQMMIDVVQNGTGKPGQIKDVQVAGKTGTAQTTPDKPPFAWFTAFAPANDPKIAVAVMIEDANVPRNDIAGGALAAPIAKAVMEAVLGQ</sequence>
<protein>
    <submittedName>
        <fullName evidence="4">Cell elongation-specific peptidoglycan D,D-transpeptidase</fullName>
    </submittedName>
</protein>
<organism evidence="4 5">
    <name type="scientific">Kribbella voronezhensis</name>
    <dbReference type="NCBI Taxonomy" id="2512212"/>
    <lineage>
        <taxon>Bacteria</taxon>
        <taxon>Bacillati</taxon>
        <taxon>Actinomycetota</taxon>
        <taxon>Actinomycetes</taxon>
        <taxon>Propionibacteriales</taxon>
        <taxon>Kribbellaceae</taxon>
        <taxon>Kribbella</taxon>
    </lineage>
</organism>
<dbReference type="OrthoDB" id="9766847at2"/>
<feature type="domain" description="Penicillin-binding protein transpeptidase" evidence="2">
    <location>
        <begin position="157"/>
        <end position="480"/>
    </location>
</feature>
<dbReference type="AlphaFoldDB" id="A0A4R7TCI1"/>
<dbReference type="PANTHER" id="PTHR30627">
    <property type="entry name" value="PEPTIDOGLYCAN D,D-TRANSPEPTIDASE"/>
    <property type="match status" value="1"/>
</dbReference>
<dbReference type="GO" id="GO:0005886">
    <property type="term" value="C:plasma membrane"/>
    <property type="evidence" value="ECO:0007669"/>
    <property type="project" value="TreeGrafter"/>
</dbReference>
<evidence type="ECO:0000313" key="4">
    <source>
        <dbReference type="EMBL" id="TDU89801.1"/>
    </source>
</evidence>
<accession>A0A4R7TCI1</accession>
<dbReference type="EMBL" id="SOCE01000001">
    <property type="protein sequence ID" value="TDU89801.1"/>
    <property type="molecule type" value="Genomic_DNA"/>
</dbReference>
<evidence type="ECO:0000313" key="5">
    <source>
        <dbReference type="Proteomes" id="UP000295151"/>
    </source>
</evidence>
<keyword evidence="5" id="KW-1185">Reference proteome</keyword>
<dbReference type="InterPro" id="IPR012338">
    <property type="entry name" value="Beta-lactam/transpept-like"/>
</dbReference>
<dbReference type="Gene3D" id="3.90.1310.10">
    <property type="entry name" value="Penicillin-binding protein 2a (Domain 2)"/>
    <property type="match status" value="1"/>
</dbReference>
<evidence type="ECO:0000256" key="1">
    <source>
        <dbReference type="SAM" id="SignalP"/>
    </source>
</evidence>
<dbReference type="Pfam" id="PF21922">
    <property type="entry name" value="PBP_dimer_2"/>
    <property type="match status" value="1"/>
</dbReference>
<evidence type="ECO:0000259" key="2">
    <source>
        <dbReference type="Pfam" id="PF00905"/>
    </source>
</evidence>
<dbReference type="Proteomes" id="UP000295151">
    <property type="component" value="Unassembled WGS sequence"/>
</dbReference>
<dbReference type="RefSeq" id="WP_133979820.1">
    <property type="nucleotide sequence ID" value="NZ_SOCE01000001.1"/>
</dbReference>
<feature type="domain" description="Penicillin binding protein A dimerisation" evidence="3">
    <location>
        <begin position="52"/>
        <end position="136"/>
    </location>
</feature>
<dbReference type="InterPro" id="IPR001460">
    <property type="entry name" value="PCN-bd_Tpept"/>
</dbReference>
<feature type="signal peptide" evidence="1">
    <location>
        <begin position="1"/>
        <end position="28"/>
    </location>
</feature>
<dbReference type="Gene3D" id="3.40.710.10">
    <property type="entry name" value="DD-peptidase/beta-lactamase superfamily"/>
    <property type="match status" value="1"/>
</dbReference>
<reference evidence="4 5" key="1">
    <citation type="submission" date="2019-03" db="EMBL/GenBank/DDBJ databases">
        <title>Genomic Encyclopedia of Type Strains, Phase III (KMG-III): the genomes of soil and plant-associated and newly described type strains.</title>
        <authorList>
            <person name="Whitman W."/>
        </authorList>
    </citation>
    <scope>NUCLEOTIDE SEQUENCE [LARGE SCALE GENOMIC DNA]</scope>
    <source>
        <strain evidence="4 5">VKM Ac-2575</strain>
    </source>
</reference>
<dbReference type="GO" id="GO:0071555">
    <property type="term" value="P:cell wall organization"/>
    <property type="evidence" value="ECO:0007669"/>
    <property type="project" value="TreeGrafter"/>
</dbReference>
<feature type="chain" id="PRO_5020214518" evidence="1">
    <location>
        <begin position="29"/>
        <end position="485"/>
    </location>
</feature>